<feature type="chain" id="PRO_5046717934" description="Ice-binding protein C-terminal domain-containing protein" evidence="1">
    <location>
        <begin position="21"/>
        <end position="212"/>
    </location>
</feature>
<name>A0ABX0XKI7_9SPHN</name>
<sequence length="212" mass="21598">MKKYLAAAVALAAFGGSAQAATFVFVPGSDALLPTETITYDFNSAANDGSVTGTNFIFQSGTNSQGAAPGAGDNSRYLSVLTDGVANIDFGSAGLSSFSIDIGSLDSFNTLTLQFADGTTQAFTGTELVAGPADGNQVEDRTNGRFRFTSTAGERITGLILASANNAFEVDNIATTAAAPVPEPATWAMMIAGFGLVGGVARRRSRTASLLA</sequence>
<protein>
    <recommendedName>
        <fullName evidence="2">Ice-binding protein C-terminal domain-containing protein</fullName>
    </recommendedName>
</protein>
<dbReference type="Proteomes" id="UP000734218">
    <property type="component" value="Unassembled WGS sequence"/>
</dbReference>
<dbReference type="InterPro" id="IPR013424">
    <property type="entry name" value="Ice-binding_C"/>
</dbReference>
<evidence type="ECO:0000256" key="1">
    <source>
        <dbReference type="SAM" id="SignalP"/>
    </source>
</evidence>
<feature type="domain" description="Ice-binding protein C-terminal" evidence="2">
    <location>
        <begin position="180"/>
        <end position="204"/>
    </location>
</feature>
<evidence type="ECO:0000313" key="4">
    <source>
        <dbReference type="Proteomes" id="UP000734218"/>
    </source>
</evidence>
<dbReference type="Pfam" id="PF07589">
    <property type="entry name" value="PEP-CTERM"/>
    <property type="match status" value="1"/>
</dbReference>
<dbReference type="RefSeq" id="WP_167953689.1">
    <property type="nucleotide sequence ID" value="NZ_JAATJE010000001.1"/>
</dbReference>
<feature type="signal peptide" evidence="1">
    <location>
        <begin position="1"/>
        <end position="20"/>
    </location>
</feature>
<keyword evidence="1" id="KW-0732">Signal</keyword>
<gene>
    <name evidence="3" type="ORF">GGR88_001213</name>
</gene>
<evidence type="ECO:0000313" key="3">
    <source>
        <dbReference type="EMBL" id="NJC33739.1"/>
    </source>
</evidence>
<keyword evidence="4" id="KW-1185">Reference proteome</keyword>
<comment type="caution">
    <text evidence="3">The sequence shown here is derived from an EMBL/GenBank/DDBJ whole genome shotgun (WGS) entry which is preliminary data.</text>
</comment>
<proteinExistence type="predicted"/>
<dbReference type="NCBIfam" id="TIGR02595">
    <property type="entry name" value="PEP_CTERM"/>
    <property type="match status" value="1"/>
</dbReference>
<reference evidence="3 4" key="1">
    <citation type="submission" date="2020-03" db="EMBL/GenBank/DDBJ databases">
        <title>Genomic Encyclopedia of Type Strains, Phase IV (KMG-IV): sequencing the most valuable type-strain genomes for metagenomic binning, comparative biology and taxonomic classification.</title>
        <authorList>
            <person name="Goeker M."/>
        </authorList>
    </citation>
    <scope>NUCLEOTIDE SEQUENCE [LARGE SCALE GENOMIC DNA]</scope>
    <source>
        <strain evidence="3 4">DSM 27651</strain>
    </source>
</reference>
<dbReference type="NCBIfam" id="NF035944">
    <property type="entry name" value="PEPxxWA-CTERM"/>
    <property type="match status" value="1"/>
</dbReference>
<evidence type="ECO:0000259" key="2">
    <source>
        <dbReference type="Pfam" id="PF07589"/>
    </source>
</evidence>
<dbReference type="EMBL" id="JAATJE010000001">
    <property type="protein sequence ID" value="NJC33739.1"/>
    <property type="molecule type" value="Genomic_DNA"/>
</dbReference>
<accession>A0ABX0XKI7</accession>
<organism evidence="3 4">
    <name type="scientific">Sphingomonas jejuensis</name>
    <dbReference type="NCBI Taxonomy" id="904715"/>
    <lineage>
        <taxon>Bacteria</taxon>
        <taxon>Pseudomonadati</taxon>
        <taxon>Pseudomonadota</taxon>
        <taxon>Alphaproteobacteria</taxon>
        <taxon>Sphingomonadales</taxon>
        <taxon>Sphingomonadaceae</taxon>
        <taxon>Sphingomonas</taxon>
    </lineage>
</organism>